<proteinExistence type="predicted"/>
<feature type="compositionally biased region" description="Gly residues" evidence="1">
    <location>
        <begin position="51"/>
        <end position="61"/>
    </location>
</feature>
<dbReference type="RefSeq" id="WP_010987236.1">
    <property type="nucleotide sequence ID" value="NZ_BAABTN010000012.1"/>
</dbReference>
<dbReference type="Proteomes" id="UP000299211">
    <property type="component" value="Unassembled WGS sequence"/>
</dbReference>
<dbReference type="AlphaFoldDB" id="A0A4D4MPZ2"/>
<dbReference type="Proteomes" id="UP000302139">
    <property type="component" value="Unassembled WGS sequence"/>
</dbReference>
<evidence type="ECO:0000313" key="2">
    <source>
        <dbReference type="EMBL" id="GDY66039.1"/>
    </source>
</evidence>
<accession>A0A4D4MPZ2</accession>
<evidence type="ECO:0000313" key="3">
    <source>
        <dbReference type="EMBL" id="GDY73744.1"/>
    </source>
</evidence>
<evidence type="ECO:0000256" key="1">
    <source>
        <dbReference type="SAM" id="MobiDB-lite"/>
    </source>
</evidence>
<feature type="compositionally biased region" description="Basic and acidic residues" evidence="1">
    <location>
        <begin position="9"/>
        <end position="41"/>
    </location>
</feature>
<dbReference type="OMA" id="RDYREMT"/>
<name>A0A4D4MPZ2_STRAX</name>
<feature type="region of interest" description="Disordered" evidence="1">
    <location>
        <begin position="1"/>
        <end position="166"/>
    </location>
</feature>
<organism evidence="3 4">
    <name type="scientific">Streptomyces avermitilis</name>
    <dbReference type="NCBI Taxonomy" id="33903"/>
    <lineage>
        <taxon>Bacteria</taxon>
        <taxon>Bacillati</taxon>
        <taxon>Actinomycetota</taxon>
        <taxon>Actinomycetes</taxon>
        <taxon>Kitasatosporales</taxon>
        <taxon>Streptomycetaceae</taxon>
        <taxon>Streptomyces</taxon>
    </lineage>
</organism>
<evidence type="ECO:0000313" key="4">
    <source>
        <dbReference type="Proteomes" id="UP000299211"/>
    </source>
</evidence>
<feature type="compositionally biased region" description="Basic and acidic residues" evidence="1">
    <location>
        <begin position="137"/>
        <end position="153"/>
    </location>
</feature>
<gene>
    <name evidence="2" type="ORF">SAV14893_054320</name>
    <name evidence="3" type="ORF">SAV31267_032290</name>
</gene>
<protein>
    <submittedName>
        <fullName evidence="3">Uncharacterized protein</fullName>
    </submittedName>
</protein>
<dbReference type="EMBL" id="BJHX01000001">
    <property type="protein sequence ID" value="GDY66039.1"/>
    <property type="molecule type" value="Genomic_DNA"/>
</dbReference>
<dbReference type="GeneID" id="91294868"/>
<dbReference type="EMBL" id="BJHY01000001">
    <property type="protein sequence ID" value="GDY73744.1"/>
    <property type="molecule type" value="Genomic_DNA"/>
</dbReference>
<reference evidence="2 5" key="2">
    <citation type="submission" date="2019-04" db="EMBL/GenBank/DDBJ databases">
        <title>Draft genome sequences of Streptomyces avermitilis NBRC 14893.</title>
        <authorList>
            <person name="Komaki H."/>
            <person name="Tamura T."/>
            <person name="Hosoyama A."/>
        </authorList>
    </citation>
    <scope>NUCLEOTIDE SEQUENCE [LARGE SCALE GENOMIC DNA]</scope>
    <source>
        <strain evidence="2 5">NBRC 14893</strain>
    </source>
</reference>
<comment type="caution">
    <text evidence="3">The sequence shown here is derived from an EMBL/GenBank/DDBJ whole genome shotgun (WGS) entry which is preliminary data.</text>
</comment>
<sequence length="259" mass="27697">MAEVTPDEGAVRREPTRIDEAKAGPGRGREARDLRDTRETRTSGIAPTHGDGFGDGVGGAEGRPAGSPRDTGRQADGPGAGSRAAGAGTGSAKPGIPQAQSPQPENLRTGIPQEQAPQPKSLRTKIPQSDLPQSDRSQSDRPRSDRLHSDGSHPQHPGATAHEAPFLPHDECDKLSLRLHHAVAGFVDEPRAAVEEADHVLEEVAARFADAVARQRRTLRTSWSAAGESGSGGHPTVDTEQLRLTLRDYREMTERLLHM</sequence>
<reference evidence="3 4" key="1">
    <citation type="submission" date="2019-04" db="EMBL/GenBank/DDBJ databases">
        <title>Draft genome sequences of Streptomyces avermitilis ATCC 31267.</title>
        <authorList>
            <person name="Komaki H."/>
            <person name="Tamura T."/>
            <person name="Hosoyama A."/>
        </authorList>
    </citation>
    <scope>NUCLEOTIDE SEQUENCE [LARGE SCALE GENOMIC DNA]</scope>
    <source>
        <strain evidence="3 4">ATCC 31267</strain>
    </source>
</reference>
<evidence type="ECO:0000313" key="5">
    <source>
        <dbReference type="Proteomes" id="UP000302139"/>
    </source>
</evidence>
<feature type="compositionally biased region" description="Low complexity" evidence="1">
    <location>
        <begin position="75"/>
        <end position="92"/>
    </location>
</feature>